<dbReference type="RefSeq" id="WP_173572069.1">
    <property type="nucleotide sequence ID" value="NZ_BJYG01000026.1"/>
</dbReference>
<gene>
    <name evidence="1" type="ORF">AOE01nite_20580</name>
</gene>
<dbReference type="Proteomes" id="UP000321746">
    <property type="component" value="Unassembled WGS sequence"/>
</dbReference>
<name>A0A511XLN4_9PROT</name>
<protein>
    <submittedName>
        <fullName evidence="1">Uncharacterized protein</fullName>
    </submittedName>
</protein>
<comment type="caution">
    <text evidence="1">The sequence shown here is derived from an EMBL/GenBank/DDBJ whole genome shotgun (WGS) entry which is preliminary data.</text>
</comment>
<dbReference type="AlphaFoldDB" id="A0A511XLN4"/>
<proteinExistence type="predicted"/>
<keyword evidence="2" id="KW-1185">Reference proteome</keyword>
<evidence type="ECO:0000313" key="2">
    <source>
        <dbReference type="Proteomes" id="UP000321746"/>
    </source>
</evidence>
<accession>A0A511XLN4</accession>
<dbReference type="EMBL" id="BJYG01000026">
    <property type="protein sequence ID" value="GEN63834.1"/>
    <property type="molecule type" value="Genomic_DNA"/>
</dbReference>
<evidence type="ECO:0000313" key="1">
    <source>
        <dbReference type="EMBL" id="GEN63834.1"/>
    </source>
</evidence>
<organism evidence="1 2">
    <name type="scientific">Acetobacter oeni</name>
    <dbReference type="NCBI Taxonomy" id="304077"/>
    <lineage>
        <taxon>Bacteria</taxon>
        <taxon>Pseudomonadati</taxon>
        <taxon>Pseudomonadota</taxon>
        <taxon>Alphaproteobacteria</taxon>
        <taxon>Acetobacterales</taxon>
        <taxon>Acetobacteraceae</taxon>
        <taxon>Acetobacter</taxon>
    </lineage>
</organism>
<reference evidence="1 2" key="1">
    <citation type="submission" date="2019-07" db="EMBL/GenBank/DDBJ databases">
        <title>Whole genome shotgun sequence of Acetobacter oeni NBRC 105207.</title>
        <authorList>
            <person name="Hosoyama A."/>
            <person name="Uohara A."/>
            <person name="Ohji S."/>
            <person name="Ichikawa N."/>
        </authorList>
    </citation>
    <scope>NUCLEOTIDE SEQUENCE [LARGE SCALE GENOMIC DNA]</scope>
    <source>
        <strain evidence="1 2">NBRC 105207</strain>
    </source>
</reference>
<sequence length="71" mass="7527">MPGVSGEPLRAIGGVQGGYAARAELIDWLKRFLIMKGVFLSGLFWFRAVTWLSGADVGCGMPGQLRRSGGG</sequence>